<evidence type="ECO:0000313" key="3">
    <source>
        <dbReference type="Proteomes" id="UP000762676"/>
    </source>
</evidence>
<dbReference type="AlphaFoldDB" id="A0AAV4GT12"/>
<feature type="region of interest" description="Disordered" evidence="1">
    <location>
        <begin position="1"/>
        <end position="56"/>
    </location>
</feature>
<comment type="caution">
    <text evidence="2">The sequence shown here is derived from an EMBL/GenBank/DDBJ whole genome shotgun (WGS) entry which is preliminary data.</text>
</comment>
<proteinExistence type="predicted"/>
<gene>
    <name evidence="2" type="ORF">ElyMa_002518800</name>
</gene>
<dbReference type="Proteomes" id="UP000762676">
    <property type="component" value="Unassembled WGS sequence"/>
</dbReference>
<organism evidence="2 3">
    <name type="scientific">Elysia marginata</name>
    <dbReference type="NCBI Taxonomy" id="1093978"/>
    <lineage>
        <taxon>Eukaryota</taxon>
        <taxon>Metazoa</taxon>
        <taxon>Spiralia</taxon>
        <taxon>Lophotrochozoa</taxon>
        <taxon>Mollusca</taxon>
        <taxon>Gastropoda</taxon>
        <taxon>Heterobranchia</taxon>
        <taxon>Euthyneura</taxon>
        <taxon>Panpulmonata</taxon>
        <taxon>Sacoglossa</taxon>
        <taxon>Placobranchoidea</taxon>
        <taxon>Plakobranchidae</taxon>
        <taxon>Elysia</taxon>
    </lineage>
</organism>
<keyword evidence="3" id="KW-1185">Reference proteome</keyword>
<sequence>LRSKKTRQSTKKKKKRRPSEPTWFTPKIIRQNVPTETRHVPKKRRASYPTDSPSTDWMMMMSQKEGHYEAEMQHLKDRETGFRPIKTGKEEMIGSIIDKFSKMNGKMSL</sequence>
<feature type="compositionally biased region" description="Basic residues" evidence="1">
    <location>
        <begin position="1"/>
        <end position="17"/>
    </location>
</feature>
<accession>A0AAV4GT12</accession>
<evidence type="ECO:0000256" key="1">
    <source>
        <dbReference type="SAM" id="MobiDB-lite"/>
    </source>
</evidence>
<name>A0AAV4GT12_9GAST</name>
<evidence type="ECO:0000313" key="2">
    <source>
        <dbReference type="EMBL" id="GFR88472.1"/>
    </source>
</evidence>
<dbReference type="EMBL" id="BMAT01005158">
    <property type="protein sequence ID" value="GFR88472.1"/>
    <property type="molecule type" value="Genomic_DNA"/>
</dbReference>
<reference evidence="2 3" key="1">
    <citation type="journal article" date="2021" name="Elife">
        <title>Chloroplast acquisition without the gene transfer in kleptoplastic sea slugs, Plakobranchus ocellatus.</title>
        <authorList>
            <person name="Maeda T."/>
            <person name="Takahashi S."/>
            <person name="Yoshida T."/>
            <person name="Shimamura S."/>
            <person name="Takaki Y."/>
            <person name="Nagai Y."/>
            <person name="Toyoda A."/>
            <person name="Suzuki Y."/>
            <person name="Arimoto A."/>
            <person name="Ishii H."/>
            <person name="Satoh N."/>
            <person name="Nishiyama T."/>
            <person name="Hasebe M."/>
            <person name="Maruyama T."/>
            <person name="Minagawa J."/>
            <person name="Obokata J."/>
            <person name="Shigenobu S."/>
        </authorList>
    </citation>
    <scope>NUCLEOTIDE SEQUENCE [LARGE SCALE GENOMIC DNA]</scope>
</reference>
<protein>
    <submittedName>
        <fullName evidence="2">Uncharacterized protein</fullName>
    </submittedName>
</protein>
<feature type="non-terminal residue" evidence="2">
    <location>
        <position position="1"/>
    </location>
</feature>
<feature type="non-terminal residue" evidence="2">
    <location>
        <position position="109"/>
    </location>
</feature>